<dbReference type="Proteomes" id="UP000824633">
    <property type="component" value="Chromosome"/>
</dbReference>
<dbReference type="RefSeq" id="WP_224035447.1">
    <property type="nucleotide sequence ID" value="NZ_AP024849.1"/>
</dbReference>
<dbReference type="Pfam" id="PF13487">
    <property type="entry name" value="HD_5"/>
    <property type="match status" value="1"/>
</dbReference>
<dbReference type="PROSITE" id="PS51832">
    <property type="entry name" value="HD_GYP"/>
    <property type="match status" value="1"/>
</dbReference>
<protein>
    <submittedName>
        <fullName evidence="2">HD family phosphohydrolase</fullName>
    </submittedName>
</protein>
<dbReference type="SUPFAM" id="SSF109604">
    <property type="entry name" value="HD-domain/PDEase-like"/>
    <property type="match status" value="1"/>
</dbReference>
<sequence>MEENSKRMTITNPVDNSHKLKINDLKIGMILAETIEVSENNTLYKNETITSNILEILKSEATLVDICVYKTKKYYNADFETLEDDSLENEVSNKYNKEKFNVFETVSILEENFNSLSLDLAQTFFKLDKLKLSTIDEIRKLTKQLQENMTDINALINDIVLHGSGADSIYRHGVNVALLSNLLGRWIGLSENKINLLTYSALLHDIGKIKIDSNILNSKFSLSEGDYITVKSHALLGYNIIKEINFLDTSVAQGILLHHERLDGSGYPFGLKNDAISQFGKIIAIADVFDDINSNRPYRKKSLPFESLQIIRKESFGKLDYKYADIFLNHIFNYYLGKDVVLNNNKIAQIIQMDINALDRPLILLDDTFIKLSQNKDLDIIKFVL</sequence>
<dbReference type="PANTHER" id="PTHR43155">
    <property type="entry name" value="CYCLIC DI-GMP PHOSPHODIESTERASE PA4108-RELATED"/>
    <property type="match status" value="1"/>
</dbReference>
<dbReference type="SMART" id="SM00471">
    <property type="entry name" value="HDc"/>
    <property type="match status" value="1"/>
</dbReference>
<evidence type="ECO:0000313" key="3">
    <source>
        <dbReference type="Proteomes" id="UP000824633"/>
    </source>
</evidence>
<dbReference type="InterPro" id="IPR037522">
    <property type="entry name" value="HD_GYP_dom"/>
</dbReference>
<proteinExistence type="predicted"/>
<organism evidence="2 3">
    <name type="scientific">Clostridium gelidum</name>
    <dbReference type="NCBI Taxonomy" id="704125"/>
    <lineage>
        <taxon>Bacteria</taxon>
        <taxon>Bacillati</taxon>
        <taxon>Bacillota</taxon>
        <taxon>Clostridia</taxon>
        <taxon>Eubacteriales</taxon>
        <taxon>Clostridiaceae</taxon>
        <taxon>Clostridium</taxon>
    </lineage>
</organism>
<reference evidence="3" key="1">
    <citation type="submission" date="2021-07" db="EMBL/GenBank/DDBJ databases">
        <title>Complete genome sequencing of a Clostridium isolate.</title>
        <authorList>
            <person name="Ueki A."/>
            <person name="Tonouchi A."/>
        </authorList>
    </citation>
    <scope>NUCLEOTIDE SEQUENCE [LARGE SCALE GENOMIC DNA]</scope>
    <source>
        <strain evidence="3">C5S11</strain>
    </source>
</reference>
<dbReference type="EMBL" id="AP024849">
    <property type="protein sequence ID" value="BCZ49248.1"/>
    <property type="molecule type" value="Genomic_DNA"/>
</dbReference>
<dbReference type="PANTHER" id="PTHR43155:SF2">
    <property type="entry name" value="CYCLIC DI-GMP PHOSPHODIESTERASE PA4108"/>
    <property type="match status" value="1"/>
</dbReference>
<accession>A0ABM7TN13</accession>
<name>A0ABM7TN13_9CLOT</name>
<dbReference type="Gene3D" id="1.10.3210.10">
    <property type="entry name" value="Hypothetical protein af1432"/>
    <property type="match status" value="1"/>
</dbReference>
<keyword evidence="3" id="KW-1185">Reference proteome</keyword>
<evidence type="ECO:0000259" key="1">
    <source>
        <dbReference type="PROSITE" id="PS51832"/>
    </source>
</evidence>
<gene>
    <name evidence="2" type="ORF">psyc5s11_53150</name>
</gene>
<dbReference type="InterPro" id="IPR003607">
    <property type="entry name" value="HD/PDEase_dom"/>
</dbReference>
<feature type="domain" description="HD-GYP" evidence="1">
    <location>
        <begin position="147"/>
        <end position="343"/>
    </location>
</feature>
<dbReference type="CDD" id="cd00077">
    <property type="entry name" value="HDc"/>
    <property type="match status" value="1"/>
</dbReference>
<evidence type="ECO:0000313" key="2">
    <source>
        <dbReference type="EMBL" id="BCZ49248.1"/>
    </source>
</evidence>